<dbReference type="AlphaFoldDB" id="A0A1B0AV81"/>
<organism evidence="2 3">
    <name type="scientific">Glossina palpalis gambiensis</name>
    <dbReference type="NCBI Taxonomy" id="67801"/>
    <lineage>
        <taxon>Eukaryota</taxon>
        <taxon>Metazoa</taxon>
        <taxon>Ecdysozoa</taxon>
        <taxon>Arthropoda</taxon>
        <taxon>Hexapoda</taxon>
        <taxon>Insecta</taxon>
        <taxon>Pterygota</taxon>
        <taxon>Neoptera</taxon>
        <taxon>Endopterygota</taxon>
        <taxon>Diptera</taxon>
        <taxon>Brachycera</taxon>
        <taxon>Muscomorpha</taxon>
        <taxon>Hippoboscoidea</taxon>
        <taxon>Glossinidae</taxon>
        <taxon>Glossina</taxon>
    </lineage>
</organism>
<accession>A0A1B0AV81</accession>
<feature type="chain" id="PRO_5008404183" evidence="1">
    <location>
        <begin position="25"/>
        <end position="211"/>
    </location>
</feature>
<reference evidence="2" key="2">
    <citation type="submission" date="2020-05" db="UniProtKB">
        <authorList>
            <consortium name="EnsemblMetazoa"/>
        </authorList>
    </citation>
    <scope>IDENTIFICATION</scope>
    <source>
        <strain evidence="2">IAEA</strain>
    </source>
</reference>
<dbReference type="Proteomes" id="UP000092460">
    <property type="component" value="Unassembled WGS sequence"/>
</dbReference>
<evidence type="ECO:0000313" key="3">
    <source>
        <dbReference type="Proteomes" id="UP000092460"/>
    </source>
</evidence>
<name>A0A1B0AV81_9MUSC</name>
<protein>
    <submittedName>
        <fullName evidence="2">Uncharacterized protein</fullName>
    </submittedName>
</protein>
<evidence type="ECO:0000256" key="1">
    <source>
        <dbReference type="SAM" id="SignalP"/>
    </source>
</evidence>
<dbReference type="EnsemblMetazoa" id="GPPI009822-RA">
    <property type="protein sequence ID" value="GPPI009822-PA"/>
    <property type="gene ID" value="GPPI009822"/>
</dbReference>
<feature type="signal peptide" evidence="1">
    <location>
        <begin position="1"/>
        <end position="24"/>
    </location>
</feature>
<reference evidence="3" key="1">
    <citation type="submission" date="2015-01" db="EMBL/GenBank/DDBJ databases">
        <authorList>
            <person name="Aksoy S."/>
            <person name="Warren W."/>
            <person name="Wilson R.K."/>
        </authorList>
    </citation>
    <scope>NUCLEOTIDE SEQUENCE [LARGE SCALE GENOMIC DNA]</scope>
    <source>
        <strain evidence="3">IAEA</strain>
    </source>
</reference>
<dbReference type="VEuPathDB" id="VectorBase:GPPI009822"/>
<sequence>IIKVGLSLAYFSLLIRFGAPLLDGKWDFSTERHLLRHIVRTIYIDPEQPSTVLLFNSKALSTDSSSMNVINAKMFFPHTTRILSIVPHLLNIASSLAGSTDSKCSRFIMLIERVAFCSMSFDDRLFIVINASIFGMHNTCISSIEPHLANILSSVAMSSVVNFLQFIMDMLFLGLKTYFDFSGLIVIVCPFRIDLSNFKALDAENGLLKKM</sequence>
<keyword evidence="3" id="KW-1185">Reference proteome</keyword>
<dbReference type="EMBL" id="JXJN01004056">
    <property type="status" value="NOT_ANNOTATED_CDS"/>
    <property type="molecule type" value="Genomic_DNA"/>
</dbReference>
<keyword evidence="1" id="KW-0732">Signal</keyword>
<proteinExistence type="predicted"/>
<evidence type="ECO:0000313" key="2">
    <source>
        <dbReference type="EnsemblMetazoa" id="GPPI009822-PA"/>
    </source>
</evidence>